<dbReference type="EMBL" id="CP121252">
    <property type="protein sequence ID" value="WFP17699.1"/>
    <property type="molecule type" value="Genomic_DNA"/>
</dbReference>
<dbReference type="SUPFAM" id="SSF48452">
    <property type="entry name" value="TPR-like"/>
    <property type="match status" value="1"/>
</dbReference>
<evidence type="ECO:0000313" key="2">
    <source>
        <dbReference type="EMBL" id="WFP17699.1"/>
    </source>
</evidence>
<proteinExistence type="predicted"/>
<dbReference type="InterPro" id="IPR011990">
    <property type="entry name" value="TPR-like_helical_dom_sf"/>
</dbReference>
<dbReference type="RefSeq" id="WP_278159396.1">
    <property type="nucleotide sequence ID" value="NZ_CP121252.1"/>
</dbReference>
<evidence type="ECO:0000313" key="3">
    <source>
        <dbReference type="Proteomes" id="UP001219037"/>
    </source>
</evidence>
<feature type="region of interest" description="Disordered" evidence="1">
    <location>
        <begin position="1"/>
        <end position="40"/>
    </location>
</feature>
<sequence>MTEQPDRSQPAATPQQRGAVDLSALANSASAPESGASGGSTWVTRIASEAELQQVLQLGAQVPVLIHLAAPSNPASAQIDQALVPAVDARQGRLVLAQADTEANPALLQIFGVPAGPVVVAVVGGQAIPLLNQPAPAEQISAVLDEVQKIAVQNGLSGTVAPFAAGPAEESNEPALPPLHAQAETALGERDYEGALAAYQQALKENPGDDLAKNGISRVQLIQRTQAMDPQAVRAHAAENPEDVQAQIDVADLDLLGGHVEDAFARLVRFIASHRDESREPARAHLVDLYAVVGENDPRVAASRRQLAMALF</sequence>
<evidence type="ECO:0000256" key="1">
    <source>
        <dbReference type="SAM" id="MobiDB-lite"/>
    </source>
</evidence>
<organism evidence="2 3">
    <name type="scientific">Citricoccus muralis</name>
    <dbReference type="NCBI Taxonomy" id="169134"/>
    <lineage>
        <taxon>Bacteria</taxon>
        <taxon>Bacillati</taxon>
        <taxon>Actinomycetota</taxon>
        <taxon>Actinomycetes</taxon>
        <taxon>Micrococcales</taxon>
        <taxon>Micrococcaceae</taxon>
        <taxon>Citricoccus</taxon>
    </lineage>
</organism>
<dbReference type="InterPro" id="IPR036249">
    <property type="entry name" value="Thioredoxin-like_sf"/>
</dbReference>
<reference evidence="2 3" key="1">
    <citation type="submission" date="2023-04" db="EMBL/GenBank/DDBJ databases">
        <title>Funneling lignin-derived compounds into biodiesel using alkali-halophilic Citricoccus sp. P2.</title>
        <authorList>
            <person name="Luo C.-B."/>
        </authorList>
    </citation>
    <scope>NUCLEOTIDE SEQUENCE [LARGE SCALE GENOMIC DNA]</scope>
    <source>
        <strain evidence="2 3">P2</strain>
    </source>
</reference>
<dbReference type="Proteomes" id="UP001219037">
    <property type="component" value="Chromosome"/>
</dbReference>
<dbReference type="Gene3D" id="3.40.30.10">
    <property type="entry name" value="Glutaredoxin"/>
    <property type="match status" value="1"/>
</dbReference>
<dbReference type="SUPFAM" id="SSF52833">
    <property type="entry name" value="Thioredoxin-like"/>
    <property type="match status" value="1"/>
</dbReference>
<accession>A0ABY8HA27</accession>
<dbReference type="Pfam" id="PF14561">
    <property type="entry name" value="TPR_20"/>
    <property type="match status" value="1"/>
</dbReference>
<gene>
    <name evidence="2" type="ORF">P8192_06240</name>
</gene>
<keyword evidence="3" id="KW-1185">Reference proteome</keyword>
<protein>
    <submittedName>
        <fullName evidence="2">Co-chaperone YbbN</fullName>
    </submittedName>
</protein>
<name>A0ABY8HA27_9MICC</name>
<dbReference type="Gene3D" id="1.25.40.10">
    <property type="entry name" value="Tetratricopeptide repeat domain"/>
    <property type="match status" value="1"/>
</dbReference>